<organism evidence="6 7">
    <name type="scientific">Flavobacterium crocinum</name>
    <dbReference type="NCBI Taxonomy" id="2183896"/>
    <lineage>
        <taxon>Bacteria</taxon>
        <taxon>Pseudomonadati</taxon>
        <taxon>Bacteroidota</taxon>
        <taxon>Flavobacteriia</taxon>
        <taxon>Flavobacteriales</taxon>
        <taxon>Flavobacteriaceae</taxon>
        <taxon>Flavobacterium</taxon>
    </lineage>
</organism>
<dbReference type="KEGG" id="fcr:HYN56_11080"/>
<keyword evidence="7" id="KW-1185">Reference proteome</keyword>
<comment type="similarity">
    <text evidence="4">Belongs to the peptidase S8 family.</text>
</comment>
<protein>
    <recommendedName>
        <fullName evidence="5">Peptidase S8/S53 domain-containing protein</fullName>
    </recommendedName>
</protein>
<dbReference type="RefSeq" id="WP_109192221.1">
    <property type="nucleotide sequence ID" value="NZ_CP029255.1"/>
</dbReference>
<reference evidence="6 7" key="1">
    <citation type="submission" date="2018-05" db="EMBL/GenBank/DDBJ databases">
        <title>Genome sequencing of Flavobacterium sp. HYN0056.</title>
        <authorList>
            <person name="Yi H."/>
            <person name="Baek C."/>
        </authorList>
    </citation>
    <scope>NUCLEOTIDE SEQUENCE [LARGE SCALE GENOMIC DNA]</scope>
    <source>
        <strain evidence="6 7">HYN0056</strain>
    </source>
</reference>
<dbReference type="PROSITE" id="PS51892">
    <property type="entry name" value="SUBTILASE"/>
    <property type="match status" value="1"/>
</dbReference>
<dbReference type="SUPFAM" id="SSF52743">
    <property type="entry name" value="Subtilisin-like"/>
    <property type="match status" value="1"/>
</dbReference>
<dbReference type="InterPro" id="IPR036852">
    <property type="entry name" value="Peptidase_S8/S53_dom_sf"/>
</dbReference>
<keyword evidence="3" id="KW-0720">Serine protease</keyword>
<dbReference type="GO" id="GO:0016485">
    <property type="term" value="P:protein processing"/>
    <property type="evidence" value="ECO:0007669"/>
    <property type="project" value="TreeGrafter"/>
</dbReference>
<sequence length="1002" mass="111692">MRNWHTRIIKLDKARDVIIQKKIENLESPNTSESANYEIYELGDPDLYVGVMEGSIEYTPIESSSPIEENNNYTCPNNHLRNEFGDKKIIFRKRIDSSYYDENLTTDENSKIPLTHTTSVAGVIAGNEIYNDNVSGICPDIKIINALGKFENSLILSGINEYTGLNIKSLYYQNEVIRDAKGKLISGSGYFDLPEKKIPNSPRDPNNAYSSKKSSIISCSFSWPSNPMNGTKITYMSPGITDFLLKELFAYGRNGRGVLTVFAAGNEKESNPDRPFMLSNKTLIVAASKVTLAQNKLDQYLATTNPLPYDEDHPTYSNRGDRIDICAPSCPVGKSAKEDLEIYSSTMMNSGEIAQEDQAFTSSVLQKKSSTELVLKDNFNGIFPGQSIEIGDPKTFFHETRFITNVSTVQIPLDSSNVNQNLRTLVTLDSPILYTDELKTSTTNFTIVNAPVKICVFKKNATFIHQTQLRLDDMKGIGEFQSPKQKAYIYSGSDITNGIVINIYSADYKNNTISLVNPITLPSTTDLSLIPGQIFAKIKKMSQQFYPVTGSSFGGFFGGQQVRINIDSNKFKRHLEFVEGTGAMAHLKFSQFSAAGQTEDDLTLNEYTMNSLAYGNLTNSFGGTSAAAPIVSGVSALLLSVNPNLNAAEIKHILKITADKITGPSNYKTISDIKKYNFNYNANDYFGTGRVNTEAAVRLALDWHKSPQPAHILKPKLEIGDKLTNLGIWVKLSTDTTSQPTLAKPLHQIDTSKDYKICVKVKNTGNLDSFKECDLRILVAFTDVPDPTFSFPDNWYDQNSVKLLSVKEIPVIPAGGEATIEFEWNKITPFWETFNPKLNGSRKNAYILAHIAPFDGLDNEVMTDNIRNNKQLSCKKLLVIHNGMTDGSAYIPSKSLNITVGSDITEKTFDLSMENVLASDLETLKIKATRKNRTDQATEEITLQKLETNWIVDNPNYDWITFQTPKETASLDDGYKNIIFPHKLTINEDEDEIKLEIINTTV</sequence>
<accession>A0A2S1YKX6</accession>
<comment type="caution">
    <text evidence="4">Lacks conserved residue(s) required for the propagation of feature annotation.</text>
</comment>
<dbReference type="PANTHER" id="PTHR42884">
    <property type="entry name" value="PROPROTEIN CONVERTASE SUBTILISIN/KEXIN-RELATED"/>
    <property type="match status" value="1"/>
</dbReference>
<name>A0A2S1YKX6_9FLAO</name>
<feature type="domain" description="Peptidase S8/S53" evidence="5">
    <location>
        <begin position="99"/>
        <end position="347"/>
    </location>
</feature>
<evidence type="ECO:0000313" key="7">
    <source>
        <dbReference type="Proteomes" id="UP000245250"/>
    </source>
</evidence>
<evidence type="ECO:0000256" key="1">
    <source>
        <dbReference type="ARBA" id="ARBA00022670"/>
    </source>
</evidence>
<evidence type="ECO:0000256" key="3">
    <source>
        <dbReference type="ARBA" id="ARBA00022825"/>
    </source>
</evidence>
<dbReference type="AlphaFoldDB" id="A0A2S1YKX6"/>
<dbReference type="GO" id="GO:0016020">
    <property type="term" value="C:membrane"/>
    <property type="evidence" value="ECO:0007669"/>
    <property type="project" value="TreeGrafter"/>
</dbReference>
<dbReference type="InterPro" id="IPR023828">
    <property type="entry name" value="Peptidase_S8_Ser-AS"/>
</dbReference>
<keyword evidence="1" id="KW-0645">Protease</keyword>
<gene>
    <name evidence="6" type="ORF">HYN56_11080</name>
</gene>
<evidence type="ECO:0000259" key="5">
    <source>
        <dbReference type="Pfam" id="PF00082"/>
    </source>
</evidence>
<dbReference type="Proteomes" id="UP000245250">
    <property type="component" value="Chromosome"/>
</dbReference>
<feature type="domain" description="Peptidase S8/S53" evidence="5">
    <location>
        <begin position="593"/>
        <end position="665"/>
    </location>
</feature>
<keyword evidence="2" id="KW-0378">Hydrolase</keyword>
<dbReference type="GO" id="GO:0004252">
    <property type="term" value="F:serine-type endopeptidase activity"/>
    <property type="evidence" value="ECO:0007669"/>
    <property type="project" value="InterPro"/>
</dbReference>
<dbReference type="Pfam" id="PF00082">
    <property type="entry name" value="Peptidase_S8"/>
    <property type="match status" value="2"/>
</dbReference>
<dbReference type="PROSITE" id="PS00138">
    <property type="entry name" value="SUBTILASE_SER"/>
    <property type="match status" value="1"/>
</dbReference>
<dbReference type="EMBL" id="CP029255">
    <property type="protein sequence ID" value="AWK04737.1"/>
    <property type="molecule type" value="Genomic_DNA"/>
</dbReference>
<proteinExistence type="inferred from homology"/>
<dbReference type="InterPro" id="IPR000209">
    <property type="entry name" value="Peptidase_S8/S53_dom"/>
</dbReference>
<dbReference type="PANTHER" id="PTHR42884:SF14">
    <property type="entry name" value="NEUROENDOCRINE CONVERTASE 1"/>
    <property type="match status" value="1"/>
</dbReference>
<evidence type="ECO:0000313" key="6">
    <source>
        <dbReference type="EMBL" id="AWK04737.1"/>
    </source>
</evidence>
<evidence type="ECO:0000256" key="2">
    <source>
        <dbReference type="ARBA" id="ARBA00022801"/>
    </source>
</evidence>
<dbReference type="Gene3D" id="3.40.50.200">
    <property type="entry name" value="Peptidase S8/S53 domain"/>
    <property type="match status" value="2"/>
</dbReference>
<evidence type="ECO:0000256" key="4">
    <source>
        <dbReference type="PROSITE-ProRule" id="PRU01240"/>
    </source>
</evidence>
<dbReference type="OrthoDB" id="1055762at2"/>